<name>A0A4V1G3I3_9BACL</name>
<reference evidence="2 3" key="1">
    <citation type="submission" date="2019-05" db="EMBL/GenBank/DDBJ databases">
        <authorList>
            <person name="Chen C."/>
        </authorList>
    </citation>
    <scope>NUCLEOTIDE SEQUENCE [LARGE SCALE GENOMIC DNA]</scope>
    <source>
        <strain evidence="2 3">HB172198</strain>
    </source>
</reference>
<evidence type="ECO:0000313" key="3">
    <source>
        <dbReference type="Proteomes" id="UP000300879"/>
    </source>
</evidence>
<dbReference type="NCBIfam" id="TIGR01444">
    <property type="entry name" value="fkbM_fam"/>
    <property type="match status" value="1"/>
</dbReference>
<keyword evidence="3" id="KW-1185">Reference proteome</keyword>
<dbReference type="InterPro" id="IPR052514">
    <property type="entry name" value="SAM-dependent_MTase"/>
</dbReference>
<dbReference type="InterPro" id="IPR006342">
    <property type="entry name" value="FkbM_mtfrase"/>
</dbReference>
<dbReference type="PANTHER" id="PTHR34203:SF15">
    <property type="entry name" value="SLL1173 PROTEIN"/>
    <property type="match status" value="1"/>
</dbReference>
<evidence type="ECO:0000313" key="2">
    <source>
        <dbReference type="EMBL" id="QCT01294.1"/>
    </source>
</evidence>
<sequence>MSRVSAYLGDYTYLTQLEAGPKIYVDTRELSMSAHLIADGFWESWISKLFTASLSPGATVLDIGANCGYYSLIAALHTGPGGKVHTFEPNPFHHQNLLKSKLINGFYHMEIHKAALSDQEGTLSLYSPTMLTASASIIESLVSAIKDTDPLQAIEVRTVRLRDYLPDIAADVIKVDIEGAEPLILDDLVEILERKPGSKLFMEYNQKAWEMQGYDCLALLDKFRSRQYSIYIIGHDQLLTLVSPEELIQLTANATHFDLFITKPASAAG</sequence>
<keyword evidence="2" id="KW-0489">Methyltransferase</keyword>
<dbReference type="Gene3D" id="3.40.50.150">
    <property type="entry name" value="Vaccinia Virus protein VP39"/>
    <property type="match status" value="1"/>
</dbReference>
<keyword evidence="2" id="KW-0808">Transferase</keyword>
<accession>A0A4V1G3I3</accession>
<protein>
    <submittedName>
        <fullName evidence="2">Methyltransferase FkbM</fullName>
    </submittedName>
</protein>
<dbReference type="AlphaFoldDB" id="A0A4V1G3I3"/>
<evidence type="ECO:0000259" key="1">
    <source>
        <dbReference type="Pfam" id="PF05050"/>
    </source>
</evidence>
<dbReference type="SUPFAM" id="SSF53335">
    <property type="entry name" value="S-adenosyl-L-methionine-dependent methyltransferases"/>
    <property type="match status" value="1"/>
</dbReference>
<organism evidence="2 3">
    <name type="scientific">Paenibacillus algicola</name>
    <dbReference type="NCBI Taxonomy" id="2565926"/>
    <lineage>
        <taxon>Bacteria</taxon>
        <taxon>Bacillati</taxon>
        <taxon>Bacillota</taxon>
        <taxon>Bacilli</taxon>
        <taxon>Bacillales</taxon>
        <taxon>Paenibacillaceae</taxon>
        <taxon>Paenibacillus</taxon>
    </lineage>
</organism>
<dbReference type="EMBL" id="CP040396">
    <property type="protein sequence ID" value="QCT01294.1"/>
    <property type="molecule type" value="Genomic_DNA"/>
</dbReference>
<dbReference type="RefSeq" id="WP_138224383.1">
    <property type="nucleotide sequence ID" value="NZ_CP040396.1"/>
</dbReference>
<dbReference type="GO" id="GO:0008168">
    <property type="term" value="F:methyltransferase activity"/>
    <property type="evidence" value="ECO:0007669"/>
    <property type="project" value="UniProtKB-KW"/>
</dbReference>
<feature type="domain" description="Methyltransferase FkbM" evidence="1">
    <location>
        <begin position="62"/>
        <end position="229"/>
    </location>
</feature>
<dbReference type="Proteomes" id="UP000300879">
    <property type="component" value="Chromosome"/>
</dbReference>
<dbReference type="PANTHER" id="PTHR34203">
    <property type="entry name" value="METHYLTRANSFERASE, FKBM FAMILY PROTEIN"/>
    <property type="match status" value="1"/>
</dbReference>
<dbReference type="KEGG" id="palo:E6C60_0571"/>
<proteinExistence type="predicted"/>
<dbReference type="OrthoDB" id="5329963at2"/>
<dbReference type="InterPro" id="IPR029063">
    <property type="entry name" value="SAM-dependent_MTases_sf"/>
</dbReference>
<dbReference type="GO" id="GO:0032259">
    <property type="term" value="P:methylation"/>
    <property type="evidence" value="ECO:0007669"/>
    <property type="project" value="UniProtKB-KW"/>
</dbReference>
<gene>
    <name evidence="2" type="ORF">E6C60_0571</name>
</gene>
<dbReference type="Pfam" id="PF05050">
    <property type="entry name" value="Methyltransf_21"/>
    <property type="match status" value="1"/>
</dbReference>